<evidence type="ECO:0000256" key="1">
    <source>
        <dbReference type="SAM" id="MobiDB-lite"/>
    </source>
</evidence>
<keyword evidence="2" id="KW-1133">Transmembrane helix</keyword>
<keyword evidence="2" id="KW-0812">Transmembrane</keyword>
<feature type="domain" description="YdbS-like PH" evidence="3">
    <location>
        <begin position="74"/>
        <end position="147"/>
    </location>
</feature>
<sequence>MAFPDDQLTADEHVVLHLRPHWRVLIGRLLLALLAVVVVLAVTLWTGNQLAVGIGVIVAVVAVLWLAVWPWFVWRSTHYVFTNERVMLRSGIATRDRRDIPLNRINDHSTSQTVVDRMFGCGTMTIESASERGQSVLRSVPGIDRVQTVLNEITDQAVSGPAQRRIEAPAPQARRVDNPS</sequence>
<dbReference type="EMBL" id="JACHMN010000002">
    <property type="protein sequence ID" value="MBB5868486.1"/>
    <property type="molecule type" value="Genomic_DNA"/>
</dbReference>
<organism evidence="4 5">
    <name type="scientific">Allocatelliglobosispora scoriae</name>
    <dbReference type="NCBI Taxonomy" id="643052"/>
    <lineage>
        <taxon>Bacteria</taxon>
        <taxon>Bacillati</taxon>
        <taxon>Actinomycetota</taxon>
        <taxon>Actinomycetes</taxon>
        <taxon>Micromonosporales</taxon>
        <taxon>Micromonosporaceae</taxon>
        <taxon>Allocatelliglobosispora</taxon>
    </lineage>
</organism>
<dbReference type="Proteomes" id="UP000587527">
    <property type="component" value="Unassembled WGS sequence"/>
</dbReference>
<dbReference type="PANTHER" id="PTHR37938:SF1">
    <property type="entry name" value="BLL0215 PROTEIN"/>
    <property type="match status" value="1"/>
</dbReference>
<proteinExistence type="predicted"/>
<dbReference type="InterPro" id="IPR005182">
    <property type="entry name" value="YdbS-like_PH"/>
</dbReference>
<gene>
    <name evidence="4" type="ORF">F4553_001865</name>
</gene>
<evidence type="ECO:0000259" key="3">
    <source>
        <dbReference type="Pfam" id="PF03703"/>
    </source>
</evidence>
<name>A0A841BMJ9_9ACTN</name>
<feature type="region of interest" description="Disordered" evidence="1">
    <location>
        <begin position="160"/>
        <end position="180"/>
    </location>
</feature>
<comment type="caution">
    <text evidence="4">The sequence shown here is derived from an EMBL/GenBank/DDBJ whole genome shotgun (WGS) entry which is preliminary data.</text>
</comment>
<evidence type="ECO:0000313" key="4">
    <source>
        <dbReference type="EMBL" id="MBB5868486.1"/>
    </source>
</evidence>
<feature type="transmembrane region" description="Helical" evidence="2">
    <location>
        <begin position="51"/>
        <end position="74"/>
    </location>
</feature>
<evidence type="ECO:0000256" key="2">
    <source>
        <dbReference type="SAM" id="Phobius"/>
    </source>
</evidence>
<protein>
    <submittedName>
        <fullName evidence="4">Putative membrane protein YdbT with pleckstrin-like domain</fullName>
    </submittedName>
</protein>
<keyword evidence="5" id="KW-1185">Reference proteome</keyword>
<dbReference type="RefSeq" id="WP_184834465.1">
    <property type="nucleotide sequence ID" value="NZ_JACHMN010000002.1"/>
</dbReference>
<dbReference type="Pfam" id="PF03703">
    <property type="entry name" value="bPH_2"/>
    <property type="match status" value="1"/>
</dbReference>
<dbReference type="AlphaFoldDB" id="A0A841BMJ9"/>
<keyword evidence="2" id="KW-0472">Membrane</keyword>
<evidence type="ECO:0000313" key="5">
    <source>
        <dbReference type="Proteomes" id="UP000587527"/>
    </source>
</evidence>
<feature type="transmembrane region" description="Helical" evidence="2">
    <location>
        <begin position="25"/>
        <end position="45"/>
    </location>
</feature>
<dbReference type="PANTHER" id="PTHR37938">
    <property type="entry name" value="BLL0215 PROTEIN"/>
    <property type="match status" value="1"/>
</dbReference>
<reference evidence="4 5" key="1">
    <citation type="submission" date="2020-08" db="EMBL/GenBank/DDBJ databases">
        <title>Sequencing the genomes of 1000 actinobacteria strains.</title>
        <authorList>
            <person name="Klenk H.-P."/>
        </authorList>
    </citation>
    <scope>NUCLEOTIDE SEQUENCE [LARGE SCALE GENOMIC DNA]</scope>
    <source>
        <strain evidence="4 5">DSM 45362</strain>
    </source>
</reference>
<accession>A0A841BMJ9</accession>